<keyword evidence="4 9" id="KW-0812">Transmembrane</keyword>
<dbReference type="PANTHER" id="PTHR12428">
    <property type="entry name" value="OXA1"/>
    <property type="match status" value="1"/>
</dbReference>
<dbReference type="EMBL" id="VSSQ01001695">
    <property type="protein sequence ID" value="MPM10460.1"/>
    <property type="molecule type" value="Genomic_DNA"/>
</dbReference>
<feature type="transmembrane region" description="Helical" evidence="9">
    <location>
        <begin position="29"/>
        <end position="51"/>
    </location>
</feature>
<dbReference type="SUPFAM" id="SSF53649">
    <property type="entry name" value="Alkaline phosphatase-like"/>
    <property type="match status" value="2"/>
</dbReference>
<feature type="transmembrane region" description="Helical" evidence="9">
    <location>
        <begin position="226"/>
        <end position="245"/>
    </location>
</feature>
<dbReference type="CDD" id="cd20070">
    <property type="entry name" value="5TM_YidC_Alb3"/>
    <property type="match status" value="1"/>
</dbReference>
<feature type="transmembrane region" description="Helical" evidence="9">
    <location>
        <begin position="182"/>
        <end position="206"/>
    </location>
</feature>
<evidence type="ECO:0000256" key="6">
    <source>
        <dbReference type="ARBA" id="ARBA00022989"/>
    </source>
</evidence>
<feature type="transmembrane region" description="Helical" evidence="9">
    <location>
        <begin position="251"/>
        <end position="273"/>
    </location>
</feature>
<feature type="transmembrane region" description="Helical" evidence="9">
    <location>
        <begin position="405"/>
        <end position="428"/>
    </location>
</feature>
<name>A0A644X2T4_9ZZZZ</name>
<keyword evidence="7 9" id="KW-0472">Membrane</keyword>
<dbReference type="InterPro" id="IPR017850">
    <property type="entry name" value="Alkaline_phosphatase_core_sf"/>
</dbReference>
<dbReference type="Pfam" id="PF00884">
    <property type="entry name" value="Sulfatase"/>
    <property type="match status" value="1"/>
</dbReference>
<dbReference type="GO" id="GO:0005886">
    <property type="term" value="C:plasma membrane"/>
    <property type="evidence" value="ECO:0007669"/>
    <property type="project" value="UniProtKB-SubCell"/>
</dbReference>
<gene>
    <name evidence="12" type="primary">yidC_18</name>
    <name evidence="12" type="ORF">SDC9_56792</name>
</gene>
<dbReference type="InterPro" id="IPR000917">
    <property type="entry name" value="Sulfatase_N"/>
</dbReference>
<dbReference type="NCBIfam" id="TIGR03592">
    <property type="entry name" value="yidC_oxa1_cterm"/>
    <property type="match status" value="1"/>
</dbReference>
<feature type="transmembrane region" description="Helical" evidence="9">
    <location>
        <begin position="435"/>
        <end position="453"/>
    </location>
</feature>
<keyword evidence="8" id="KW-0143">Chaperone</keyword>
<comment type="caution">
    <text evidence="12">The sequence shown here is derived from an EMBL/GenBank/DDBJ whole genome shotgun (WGS) entry which is preliminary data.</text>
</comment>
<dbReference type="PANTHER" id="PTHR12428:SF65">
    <property type="entry name" value="CYTOCHROME C OXIDASE ASSEMBLY PROTEIN COX18, MITOCHONDRIAL"/>
    <property type="match status" value="1"/>
</dbReference>
<feature type="transmembrane region" description="Helical" evidence="9">
    <location>
        <begin position="7"/>
        <end position="23"/>
    </location>
</feature>
<evidence type="ECO:0000259" key="10">
    <source>
        <dbReference type="Pfam" id="PF00884"/>
    </source>
</evidence>
<dbReference type="AlphaFoldDB" id="A0A644X2T4"/>
<evidence type="ECO:0000256" key="3">
    <source>
        <dbReference type="ARBA" id="ARBA00022475"/>
    </source>
</evidence>
<evidence type="ECO:0000256" key="9">
    <source>
        <dbReference type="SAM" id="Phobius"/>
    </source>
</evidence>
<keyword evidence="3" id="KW-1003">Cell membrane</keyword>
<evidence type="ECO:0000256" key="2">
    <source>
        <dbReference type="ARBA" id="ARBA00022448"/>
    </source>
</evidence>
<organism evidence="12">
    <name type="scientific">bioreactor metagenome</name>
    <dbReference type="NCBI Taxonomy" id="1076179"/>
    <lineage>
        <taxon>unclassified sequences</taxon>
        <taxon>metagenomes</taxon>
        <taxon>ecological metagenomes</taxon>
    </lineage>
</organism>
<comment type="subcellular location">
    <subcellularLocation>
        <location evidence="1">Cell membrane</location>
        <topology evidence="1">Multi-pass membrane protein</topology>
    </subcellularLocation>
</comment>
<keyword evidence="2" id="KW-0813">Transport</keyword>
<sequence length="907" mass="102744">MQSIYLAIIRPLELLIEFFFIFFDKSFDNYGLAIVGISLVINLLALPLYHVAETLQRKERDVRMHLSSGISRIKETFKGDEQYMILSTFYKQNHYHPAYALRSSVSLLIQVPFFIAAYNFLSNLAQLQGVSFFFIPNLGAPDGMLTVGNLSVNVLPVVMTLINIIAGAIYTKGFPLRDKIQLYAMALLFLVLLYTSPAGLVLYWTLNNLFSLVKNIFYRLKHPLPVLYGIAVVGTIGLALAIWIVHPTLSLSNRIVFIAGCLFVVLIPFLLKLGNKLFQRFLTEFANEDRVRNTLFLASGILLFLMHGLVIPANLISSSTIEFAFSGTVTNPLAYIGHTATVFFGLWVVWPLFIYAMAKRPMKAILSVLLMILSLSSLVNLFFFTGEYGIVSTLLQFENPTLLEASPSMMVLPFVIALVLAVVLLYVVRCRKAGWLESLMMILALGSLASGLFQCVTIQREYREYTENIALADAGVTETGTIKPVFQLSKTGKNVVFIFLDRAMSSFFPIILEDLPQLQDQLKGFVYYPNTVSFGNNTIHGSPAMMGGYEYTPDAMNERTGEKLVDKHNEALLVMPRLFLDQGHSVTITNPPYSNYKWEADFTPFSPYPEMKVMHHHGKYAVQYKKEHADVLDWDPSYESELIKKRLPIFAIFKTSFPLIRRTLYEEGQYFQKVEKPQSTDGFIDAYAQLYYLNDLTTLVQEGNAFITISNDTPHQPVFLQSPEYEPQSVVTDASTPLDEIEGIRSIDRTHYQVNAASLKRLGIWFSYLQELGVYDNTRIIIVADHGHELYAEGMKDFKSDGRINNRYVPLLLVKDFYSEGPIVADYSFMTNADAPLFALKDVIENPTNPATRKNVYDEVKKDIVNVYTGPWDPRENTGEVFKHDLSFSFSVHDDIFIESNWGPVQH</sequence>
<evidence type="ECO:0000256" key="8">
    <source>
        <dbReference type="ARBA" id="ARBA00023186"/>
    </source>
</evidence>
<evidence type="ECO:0000259" key="11">
    <source>
        <dbReference type="Pfam" id="PF02096"/>
    </source>
</evidence>
<feature type="domain" description="Sulfatase N-terminal" evidence="10">
    <location>
        <begin position="493"/>
        <end position="793"/>
    </location>
</feature>
<feature type="transmembrane region" description="Helical" evidence="9">
    <location>
        <begin position="335"/>
        <end position="357"/>
    </location>
</feature>
<keyword evidence="6 9" id="KW-1133">Transmembrane helix</keyword>
<protein>
    <submittedName>
        <fullName evidence="12">Membrane protein insertase YidC</fullName>
    </submittedName>
</protein>
<evidence type="ECO:0000313" key="12">
    <source>
        <dbReference type="EMBL" id="MPM10460.1"/>
    </source>
</evidence>
<dbReference type="GO" id="GO:0032977">
    <property type="term" value="F:membrane insertase activity"/>
    <property type="evidence" value="ECO:0007669"/>
    <property type="project" value="InterPro"/>
</dbReference>
<accession>A0A644X2T4</accession>
<feature type="transmembrane region" description="Helical" evidence="9">
    <location>
        <begin position="124"/>
        <end position="140"/>
    </location>
</feature>
<feature type="transmembrane region" description="Helical" evidence="9">
    <location>
        <begin position="152"/>
        <end position="170"/>
    </location>
</feature>
<feature type="transmembrane region" description="Helical" evidence="9">
    <location>
        <begin position="364"/>
        <end position="385"/>
    </location>
</feature>
<proteinExistence type="predicted"/>
<dbReference type="Pfam" id="PF02096">
    <property type="entry name" value="60KD_IMP"/>
    <property type="match status" value="1"/>
</dbReference>
<evidence type="ECO:0000256" key="5">
    <source>
        <dbReference type="ARBA" id="ARBA00022927"/>
    </source>
</evidence>
<dbReference type="InterPro" id="IPR001708">
    <property type="entry name" value="YidC/ALB3/OXA1/COX18"/>
</dbReference>
<evidence type="ECO:0000256" key="4">
    <source>
        <dbReference type="ARBA" id="ARBA00022692"/>
    </source>
</evidence>
<feature type="domain" description="Membrane insertase YidC/Oxa/ALB C-terminal" evidence="11">
    <location>
        <begin position="30"/>
        <end position="218"/>
    </location>
</feature>
<reference evidence="12" key="1">
    <citation type="submission" date="2019-08" db="EMBL/GenBank/DDBJ databases">
        <authorList>
            <person name="Kucharzyk K."/>
            <person name="Murdoch R.W."/>
            <person name="Higgins S."/>
            <person name="Loffler F."/>
        </authorList>
    </citation>
    <scope>NUCLEOTIDE SEQUENCE</scope>
</reference>
<dbReference type="InterPro" id="IPR047196">
    <property type="entry name" value="YidC_ALB_C"/>
</dbReference>
<dbReference type="Gene3D" id="3.40.720.10">
    <property type="entry name" value="Alkaline Phosphatase, subunit A"/>
    <property type="match status" value="1"/>
</dbReference>
<feature type="transmembrane region" description="Helical" evidence="9">
    <location>
        <begin position="294"/>
        <end position="315"/>
    </location>
</feature>
<keyword evidence="5" id="KW-0653">Protein transport</keyword>
<dbReference type="InterPro" id="IPR028055">
    <property type="entry name" value="YidC/Oxa/ALB_C"/>
</dbReference>
<evidence type="ECO:0000256" key="7">
    <source>
        <dbReference type="ARBA" id="ARBA00023136"/>
    </source>
</evidence>
<dbReference type="GO" id="GO:0051205">
    <property type="term" value="P:protein insertion into membrane"/>
    <property type="evidence" value="ECO:0007669"/>
    <property type="project" value="TreeGrafter"/>
</dbReference>
<dbReference type="GO" id="GO:0015031">
    <property type="term" value="P:protein transport"/>
    <property type="evidence" value="ECO:0007669"/>
    <property type="project" value="UniProtKB-KW"/>
</dbReference>
<evidence type="ECO:0000256" key="1">
    <source>
        <dbReference type="ARBA" id="ARBA00004651"/>
    </source>
</evidence>